<dbReference type="Proteomes" id="UP000628669">
    <property type="component" value="Unassembled WGS sequence"/>
</dbReference>
<keyword evidence="2" id="KW-1185">Reference proteome</keyword>
<evidence type="ECO:0000313" key="1">
    <source>
        <dbReference type="EMBL" id="MBK1898026.1"/>
    </source>
</evidence>
<organism evidence="1 2">
    <name type="scientific">Chryseobacterium paridis</name>
    <dbReference type="NCBI Taxonomy" id="2800328"/>
    <lineage>
        <taxon>Bacteria</taxon>
        <taxon>Pseudomonadati</taxon>
        <taxon>Bacteroidota</taxon>
        <taxon>Flavobacteriia</taxon>
        <taxon>Flavobacteriales</taxon>
        <taxon>Weeksellaceae</taxon>
        <taxon>Chryseobacterium group</taxon>
        <taxon>Chryseobacterium</taxon>
    </lineage>
</organism>
<proteinExistence type="predicted"/>
<dbReference type="RefSeq" id="WP_200248630.1">
    <property type="nucleotide sequence ID" value="NZ_JAENHK010000010.1"/>
</dbReference>
<gene>
    <name evidence="1" type="ORF">JHL15_19835</name>
</gene>
<protein>
    <submittedName>
        <fullName evidence="1">Uncharacterized protein</fullName>
    </submittedName>
</protein>
<accession>A0ABS1G009</accession>
<reference evidence="2" key="1">
    <citation type="submission" date="2021-01" db="EMBL/GenBank/DDBJ databases">
        <title>Genome public.</title>
        <authorList>
            <person name="Liu C."/>
            <person name="Sun Q."/>
        </authorList>
    </citation>
    <scope>NUCLEOTIDE SEQUENCE [LARGE SCALE GENOMIC DNA]</scope>
    <source>
        <strain evidence="2">YIM B02567</strain>
    </source>
</reference>
<evidence type="ECO:0000313" key="2">
    <source>
        <dbReference type="Proteomes" id="UP000628669"/>
    </source>
</evidence>
<comment type="caution">
    <text evidence="1">The sequence shown here is derived from an EMBL/GenBank/DDBJ whole genome shotgun (WGS) entry which is preliminary data.</text>
</comment>
<name>A0ABS1G009_9FLAO</name>
<sequence>MILKTVIQILKTHFLQMKISLQILFFLIYNVLYSQNTIPKLLEHINNKAKFYKSNEKNSWEREPIYMGNNQEEVINKFENNRLISIGNHSENTCDKGYIKREKNSFKNAFEGNVNIFVDTNQKIKFSKVVYHKKGLNTFDFFYANPVILTNNDSQDVQIGYGYYIPLIMQAQNEKGEWKDIENYYFADCGTCLSMIYFKPNEITITTSVIYDGNYETKLRLRLGENNFSNVFTGRINRLQLE</sequence>
<dbReference type="EMBL" id="JAENHK010000010">
    <property type="protein sequence ID" value="MBK1898026.1"/>
    <property type="molecule type" value="Genomic_DNA"/>
</dbReference>